<protein>
    <submittedName>
        <fullName evidence="2">Uncharacterized protein</fullName>
    </submittedName>
</protein>
<evidence type="ECO:0000256" key="1">
    <source>
        <dbReference type="SAM" id="Phobius"/>
    </source>
</evidence>
<name>A0A9P7UX49_9AGAR</name>
<proteinExistence type="predicted"/>
<dbReference type="KEGG" id="more:E1B28_003665"/>
<dbReference type="EMBL" id="CM032182">
    <property type="protein sequence ID" value="KAG7096213.1"/>
    <property type="molecule type" value="Genomic_DNA"/>
</dbReference>
<organism evidence="2 3">
    <name type="scientific">Marasmius oreades</name>
    <name type="common">fairy-ring Marasmius</name>
    <dbReference type="NCBI Taxonomy" id="181124"/>
    <lineage>
        <taxon>Eukaryota</taxon>
        <taxon>Fungi</taxon>
        <taxon>Dikarya</taxon>
        <taxon>Basidiomycota</taxon>
        <taxon>Agaricomycotina</taxon>
        <taxon>Agaricomycetes</taxon>
        <taxon>Agaricomycetidae</taxon>
        <taxon>Agaricales</taxon>
        <taxon>Marasmiineae</taxon>
        <taxon>Marasmiaceae</taxon>
        <taxon>Marasmius</taxon>
    </lineage>
</organism>
<gene>
    <name evidence="2" type="ORF">E1B28_003665</name>
</gene>
<evidence type="ECO:0000313" key="2">
    <source>
        <dbReference type="EMBL" id="KAG7096213.1"/>
    </source>
</evidence>
<comment type="caution">
    <text evidence="2">The sequence shown here is derived from an EMBL/GenBank/DDBJ whole genome shotgun (WGS) entry which is preliminary data.</text>
</comment>
<keyword evidence="1" id="KW-1133">Transmembrane helix</keyword>
<evidence type="ECO:0000313" key="3">
    <source>
        <dbReference type="Proteomes" id="UP001049176"/>
    </source>
</evidence>
<sequence>MVGVIKSSKGPQSLLFTLQFLTESRSNLYVRRNRLELGMQYLFVITATFLPFLLAAVQAQEECGPERIYVNAESNAQHCCSPGQDLVIYDQKSRVGVCCGVDQDYAGIAPNGKCCPQGQILGADGKCTNPPGGNCPSCPNQPVGACRRQRACGDVKTNGLKYGSCYEMTFPNSGGKQMGRDWPSDTYIPDGHVQNIIYKICQSTDGACGTGPVKPTDTFVIEDKVGNEGDTTDVQSWIGNGAVNGASLALTTIATKAAQFQGTTSCSKCTCVVALTGVGRGLSTRDGDPVHIAFSPNPRVTLDMEFTELPCDDLDFPED</sequence>
<dbReference type="RefSeq" id="XP_043012683.1">
    <property type="nucleotide sequence ID" value="XM_043148091.1"/>
</dbReference>
<dbReference type="GeneID" id="66072741"/>
<keyword evidence="3" id="KW-1185">Reference proteome</keyword>
<reference evidence="2" key="1">
    <citation type="journal article" date="2021" name="Genome Biol. Evol.">
        <title>The assembled and annotated genome of the fairy-ring fungus Marasmius oreades.</title>
        <authorList>
            <person name="Hiltunen M."/>
            <person name="Ament-Velasquez S.L."/>
            <person name="Johannesson H."/>
        </authorList>
    </citation>
    <scope>NUCLEOTIDE SEQUENCE</scope>
    <source>
        <strain evidence="2">03SP1</strain>
    </source>
</reference>
<dbReference type="AlphaFoldDB" id="A0A9P7UX49"/>
<accession>A0A9P7UX49</accession>
<keyword evidence="1" id="KW-0472">Membrane</keyword>
<keyword evidence="1" id="KW-0812">Transmembrane</keyword>
<dbReference type="OrthoDB" id="3000408at2759"/>
<feature type="transmembrane region" description="Helical" evidence="1">
    <location>
        <begin position="41"/>
        <end position="59"/>
    </location>
</feature>
<dbReference type="Proteomes" id="UP001049176">
    <property type="component" value="Chromosome 2"/>
</dbReference>